<proteinExistence type="inferred from homology"/>
<evidence type="ECO:0000256" key="6">
    <source>
        <dbReference type="ARBA" id="ARBA00048741"/>
    </source>
</evidence>
<evidence type="ECO:0000256" key="1">
    <source>
        <dbReference type="ARBA" id="ARBA00005187"/>
    </source>
</evidence>
<dbReference type="InterPro" id="IPR051786">
    <property type="entry name" value="ASN_synthetase/amidase"/>
</dbReference>
<comment type="caution">
    <text evidence="8">The sequence shown here is derived from an EMBL/GenBank/DDBJ whole genome shotgun (WGS) entry which is preliminary data.</text>
</comment>
<dbReference type="InterPro" id="IPR029055">
    <property type="entry name" value="Ntn_hydrolases_N"/>
</dbReference>
<organism evidence="8 9">
    <name type="scientific">Pseudomonas capsici</name>
    <dbReference type="NCBI Taxonomy" id="2810614"/>
    <lineage>
        <taxon>Bacteria</taxon>
        <taxon>Pseudomonadati</taxon>
        <taxon>Pseudomonadota</taxon>
        <taxon>Gammaproteobacteria</taxon>
        <taxon>Pseudomonadales</taxon>
        <taxon>Pseudomonadaceae</taxon>
        <taxon>Pseudomonas</taxon>
    </lineage>
</organism>
<evidence type="ECO:0000256" key="3">
    <source>
        <dbReference type="ARBA" id="ARBA00012737"/>
    </source>
</evidence>
<dbReference type="Proteomes" id="UP001207294">
    <property type="component" value="Unassembled WGS sequence"/>
</dbReference>
<dbReference type="Gene3D" id="3.40.50.620">
    <property type="entry name" value="HUPs"/>
    <property type="match status" value="1"/>
</dbReference>
<dbReference type="InterPro" id="IPR014729">
    <property type="entry name" value="Rossmann-like_a/b/a_fold"/>
</dbReference>
<dbReference type="InterPro" id="IPR006426">
    <property type="entry name" value="Asn_synth_AEB"/>
</dbReference>
<dbReference type="PANTHER" id="PTHR43284:SF1">
    <property type="entry name" value="ASPARAGINE SYNTHETASE"/>
    <property type="match status" value="1"/>
</dbReference>
<keyword evidence="4" id="KW-0547">Nucleotide-binding</keyword>
<reference evidence="8 9" key="1">
    <citation type="submission" date="2022-10" db="EMBL/GenBank/DDBJ databases">
        <title>Characterization of Pseudomonas capsici strains from pepper and tomato in Georgia.</title>
        <authorList>
            <person name="Zhao M."/>
            <person name="Dutta B."/>
        </authorList>
    </citation>
    <scope>NUCLEOTIDE SEQUENCE [LARGE SCALE GENOMIC DNA]</scope>
    <source>
        <strain evidence="8 9">Pc20-5</strain>
    </source>
</reference>
<feature type="domain" description="Glutamine amidotransferase type-2" evidence="7">
    <location>
        <begin position="2"/>
        <end position="191"/>
    </location>
</feature>
<dbReference type="InterPro" id="IPR017932">
    <property type="entry name" value="GATase_2_dom"/>
</dbReference>
<evidence type="ECO:0000313" key="8">
    <source>
        <dbReference type="EMBL" id="MCV4376115.1"/>
    </source>
</evidence>
<name>A0ABT3BTD1_9PSED</name>
<sequence length="532" mass="59598">MCGILGYFAPDYDLARFQQALRLVNHRGPYGQGFVSLANGALGMARLPMSGNAPAAVPPQVGLYTAAYNGEVYAPGHQLGDEIESLIAGLQQGAAPDGMYAIAYWNELSKELVIYRDSFGIKPLYYIYRPERELLAFASEIKPLLHLLKKVSIDRQAVAQIVSTGVSLDFSTLVKDIKLVRPGEKLTFVFTEFGFRLRRTERVSVSFSQPGPDTEDLIVQSINRCRDTFRPTALLVSGGVDSNLLGSFLEPGFSRFNLAVEGAEEAPNSLDDTTRLFLKEETFMTTLRSAVSSFGSASRMTSLLMYQALADGIGDAGYHSVIVGEGADEIFWGYSRHVDLWHRRHDLAVTDFAQAWFGRYRQSSMIAEKTVREALCEQVEDLARDTLAEGFEKAVMRFDMDYSLEPLLRRSDHLLMGRTIEARTPFLHAGLPYSVPFERLIEDGHGKAKLYELLKKRIPTWESRPKKHFRAPLVEWKTAQQEMRTHLKENLGFLEDAGLTGVSDSLIDDIDVPQLFTMTTLSIWGQEYGAYL</sequence>
<dbReference type="PROSITE" id="PS51278">
    <property type="entry name" value="GATASE_TYPE_2"/>
    <property type="match status" value="1"/>
</dbReference>
<dbReference type="SUPFAM" id="SSF52402">
    <property type="entry name" value="Adenine nucleotide alpha hydrolases-like"/>
    <property type="match status" value="1"/>
</dbReference>
<dbReference type="RefSeq" id="WP_122372890.1">
    <property type="nucleotide sequence ID" value="NZ_JAOXMH010000003.1"/>
</dbReference>
<evidence type="ECO:0000313" key="9">
    <source>
        <dbReference type="Proteomes" id="UP001207294"/>
    </source>
</evidence>
<dbReference type="EMBL" id="JAOXML010000003">
    <property type="protein sequence ID" value="MCV4376115.1"/>
    <property type="molecule type" value="Genomic_DNA"/>
</dbReference>
<evidence type="ECO:0000256" key="5">
    <source>
        <dbReference type="ARBA" id="ARBA00022840"/>
    </source>
</evidence>
<dbReference type="Pfam" id="PF00733">
    <property type="entry name" value="Asn_synthase"/>
    <property type="match status" value="1"/>
</dbReference>
<dbReference type="PANTHER" id="PTHR43284">
    <property type="entry name" value="ASPARAGINE SYNTHETASE (GLUTAMINE-HYDROLYZING)"/>
    <property type="match status" value="1"/>
</dbReference>
<keyword evidence="9" id="KW-1185">Reference proteome</keyword>
<comment type="pathway">
    <text evidence="1">Amino-acid biosynthesis; L-asparagine biosynthesis; L-asparagine from L-aspartate (L-Gln route): step 1/1.</text>
</comment>
<evidence type="ECO:0000259" key="7">
    <source>
        <dbReference type="PROSITE" id="PS51278"/>
    </source>
</evidence>
<evidence type="ECO:0000256" key="2">
    <source>
        <dbReference type="ARBA" id="ARBA00005752"/>
    </source>
</evidence>
<accession>A0ABT3BTD1</accession>
<dbReference type="SUPFAM" id="SSF56235">
    <property type="entry name" value="N-terminal nucleophile aminohydrolases (Ntn hydrolases)"/>
    <property type="match status" value="1"/>
</dbReference>
<dbReference type="Pfam" id="PF13537">
    <property type="entry name" value="GATase_7"/>
    <property type="match status" value="1"/>
</dbReference>
<gene>
    <name evidence="8" type="ORF">OH718_05845</name>
</gene>
<dbReference type="EC" id="6.3.5.4" evidence="3"/>
<dbReference type="PIRSF" id="PIRSF001589">
    <property type="entry name" value="Asn_synthetase_glu-h"/>
    <property type="match status" value="1"/>
</dbReference>
<keyword evidence="5" id="KW-0067">ATP-binding</keyword>
<dbReference type="InterPro" id="IPR001962">
    <property type="entry name" value="Asn_synthase"/>
</dbReference>
<comment type="catalytic activity">
    <reaction evidence="6">
        <text>L-aspartate + L-glutamine + ATP + H2O = L-asparagine + L-glutamate + AMP + diphosphate + H(+)</text>
        <dbReference type="Rhea" id="RHEA:12228"/>
        <dbReference type="ChEBI" id="CHEBI:15377"/>
        <dbReference type="ChEBI" id="CHEBI:15378"/>
        <dbReference type="ChEBI" id="CHEBI:29985"/>
        <dbReference type="ChEBI" id="CHEBI:29991"/>
        <dbReference type="ChEBI" id="CHEBI:30616"/>
        <dbReference type="ChEBI" id="CHEBI:33019"/>
        <dbReference type="ChEBI" id="CHEBI:58048"/>
        <dbReference type="ChEBI" id="CHEBI:58359"/>
        <dbReference type="ChEBI" id="CHEBI:456215"/>
        <dbReference type="EC" id="6.3.5.4"/>
    </reaction>
</comment>
<dbReference type="Gene3D" id="3.60.20.10">
    <property type="entry name" value="Glutamine Phosphoribosylpyrophosphate, subunit 1, domain 1"/>
    <property type="match status" value="1"/>
</dbReference>
<comment type="similarity">
    <text evidence="2">Belongs to the asparagine synthetase family.</text>
</comment>
<protein>
    <recommendedName>
        <fullName evidence="3">asparagine synthase (glutamine-hydrolyzing)</fullName>
        <ecNumber evidence="3">6.3.5.4</ecNumber>
    </recommendedName>
</protein>
<evidence type="ECO:0000256" key="4">
    <source>
        <dbReference type="ARBA" id="ARBA00022741"/>
    </source>
</evidence>